<feature type="chain" id="PRO_5019520475" evidence="1">
    <location>
        <begin position="28"/>
        <end position="217"/>
    </location>
</feature>
<name>A0A401INT7_APHSA</name>
<evidence type="ECO:0000313" key="3">
    <source>
        <dbReference type="EMBL" id="GBF82935.1"/>
    </source>
</evidence>
<dbReference type="PANTHER" id="PTHR34800">
    <property type="entry name" value="TETRAPYRROLE-BINDING PROTEIN, CHLOROPLASTIC"/>
    <property type="match status" value="1"/>
</dbReference>
<organism evidence="3 4">
    <name type="scientific">Aphanothece sacrum FPU1</name>
    <dbReference type="NCBI Taxonomy" id="1920663"/>
    <lineage>
        <taxon>Bacteria</taxon>
        <taxon>Bacillati</taxon>
        <taxon>Cyanobacteriota</taxon>
        <taxon>Cyanophyceae</taxon>
        <taxon>Oscillatoriophycideae</taxon>
        <taxon>Chroococcales</taxon>
        <taxon>Aphanothecaceae</taxon>
        <taxon>Aphanothece</taxon>
    </lineage>
</organism>
<dbReference type="OrthoDB" id="7915178at2"/>
<keyword evidence="3" id="KW-0808">Transferase</keyword>
<dbReference type="InterPro" id="IPR008629">
    <property type="entry name" value="GUN4-like"/>
</dbReference>
<evidence type="ECO:0000313" key="4">
    <source>
        <dbReference type="Proteomes" id="UP000287247"/>
    </source>
</evidence>
<dbReference type="SUPFAM" id="SSF140869">
    <property type="entry name" value="GUN4-like"/>
    <property type="match status" value="1"/>
</dbReference>
<dbReference type="Pfam" id="PF05419">
    <property type="entry name" value="GUN4"/>
    <property type="match status" value="1"/>
</dbReference>
<dbReference type="PANTHER" id="PTHR34800:SF1">
    <property type="entry name" value="TETRAPYRROLE-BINDING PROTEIN, CHLOROPLASTIC"/>
    <property type="match status" value="1"/>
</dbReference>
<keyword evidence="4" id="KW-1185">Reference proteome</keyword>
<dbReference type="Gene3D" id="1.10.10.1770">
    <property type="entry name" value="Gun4-like"/>
    <property type="match status" value="1"/>
</dbReference>
<comment type="caution">
    <text evidence="3">The sequence shown here is derived from an EMBL/GenBank/DDBJ whole genome shotgun (WGS) entry which is preliminary data.</text>
</comment>
<reference evidence="4" key="1">
    <citation type="submission" date="2017-05" db="EMBL/GenBank/DDBJ databases">
        <title>Physiological properties and genetic analysis related to exopolysaccharide production of fresh-water unicellular cyanobacterium Aphanothece sacrum, Suizenji Nori, that has been cultured as a food source in Japan.</title>
        <authorList>
            <person name="Kanesaki Y."/>
            <person name="Yoshikawa S."/>
            <person name="Ohki K."/>
        </authorList>
    </citation>
    <scope>NUCLEOTIDE SEQUENCE [LARGE SCALE GENOMIC DNA]</scope>
    <source>
        <strain evidence="4">FPU1</strain>
    </source>
</reference>
<dbReference type="GO" id="GO:0016301">
    <property type="term" value="F:kinase activity"/>
    <property type="evidence" value="ECO:0007669"/>
    <property type="project" value="UniProtKB-KW"/>
</dbReference>
<dbReference type="AlphaFoldDB" id="A0A401INT7"/>
<dbReference type="EMBL" id="BDQK01000018">
    <property type="protein sequence ID" value="GBF82935.1"/>
    <property type="molecule type" value="Genomic_DNA"/>
</dbReference>
<dbReference type="CDD" id="cd16383">
    <property type="entry name" value="GUN4"/>
    <property type="match status" value="1"/>
</dbReference>
<proteinExistence type="predicted"/>
<dbReference type="GO" id="GO:0046906">
    <property type="term" value="F:tetrapyrrole binding"/>
    <property type="evidence" value="ECO:0007669"/>
    <property type="project" value="TreeGrafter"/>
</dbReference>
<dbReference type="InterPro" id="IPR037215">
    <property type="entry name" value="GUN4-like_sf"/>
</dbReference>
<dbReference type="RefSeq" id="WP_124978070.1">
    <property type="nucleotide sequence ID" value="NZ_BDQK01000018.1"/>
</dbReference>
<protein>
    <submittedName>
        <fullName evidence="3">Protein kinase</fullName>
    </submittedName>
</protein>
<evidence type="ECO:0000256" key="1">
    <source>
        <dbReference type="SAM" id="SignalP"/>
    </source>
</evidence>
<keyword evidence="1" id="KW-0732">Signal</keyword>
<dbReference type="Proteomes" id="UP000287247">
    <property type="component" value="Unassembled WGS sequence"/>
</dbReference>
<dbReference type="GO" id="GO:0030288">
    <property type="term" value="C:outer membrane-bounded periplasmic space"/>
    <property type="evidence" value="ECO:0007669"/>
    <property type="project" value="TreeGrafter"/>
</dbReference>
<gene>
    <name evidence="3" type="ORF">AsFPU1_4369</name>
</gene>
<feature type="signal peptide" evidence="1">
    <location>
        <begin position="1"/>
        <end position="27"/>
    </location>
</feature>
<feature type="domain" description="GUN4-like" evidence="2">
    <location>
        <begin position="42"/>
        <end position="170"/>
    </location>
</feature>
<sequence length="217" mass="25011">MMITPTPLKQFLLVVMLSWVSVSSLGAQETPPNSDRPLISPETQVDYTPLRNLLSTQQWFRANETTRELILKAINRDEQGWMSRQDIATLACWDLKTIDSLWQEYSQKKFGFSEQFPIFIETGNKPGRLLNSENYDQFGNRVGWRKDNQWITFKQNLNYSLDAPVGHLPIPRSEYEITGGRLNYTAITQRMVDCKIVSYPTQKSPIFTPSGNLKKSN</sequence>
<keyword evidence="3" id="KW-0418">Kinase</keyword>
<dbReference type="Gene3D" id="1.25.40.620">
    <property type="match status" value="1"/>
</dbReference>
<evidence type="ECO:0000259" key="2">
    <source>
        <dbReference type="Pfam" id="PF05419"/>
    </source>
</evidence>
<accession>A0A401INT7</accession>